<dbReference type="AlphaFoldDB" id="A0A9Q1B3D2"/>
<protein>
    <recommendedName>
        <fullName evidence="5">L1 transposable element RRM domain-containing protein</fullName>
    </recommendedName>
</protein>
<evidence type="ECO:0008006" key="5">
    <source>
        <dbReference type="Google" id="ProtNLM"/>
    </source>
</evidence>
<evidence type="ECO:0000256" key="2">
    <source>
        <dbReference type="SAM" id="MobiDB-lite"/>
    </source>
</evidence>
<proteinExistence type="predicted"/>
<gene>
    <name evidence="3" type="ORF">JRQ81_015017</name>
</gene>
<reference evidence="3" key="1">
    <citation type="journal article" date="2023" name="DNA Res.">
        <title>Chromosome-level genome assembly of Phrynocephalus forsythii using third-generation DNA sequencing and Hi-C analysis.</title>
        <authorList>
            <person name="Qi Y."/>
            <person name="Zhao W."/>
            <person name="Zhao Y."/>
            <person name="Niu C."/>
            <person name="Cao S."/>
            <person name="Zhang Y."/>
        </authorList>
    </citation>
    <scope>NUCLEOTIDE SEQUENCE</scope>
    <source>
        <tissue evidence="3">Muscle</tissue>
    </source>
</reference>
<feature type="region of interest" description="Disordered" evidence="2">
    <location>
        <begin position="291"/>
        <end position="322"/>
    </location>
</feature>
<keyword evidence="1" id="KW-0175">Coiled coil</keyword>
<keyword evidence="4" id="KW-1185">Reference proteome</keyword>
<accession>A0A9Q1B3D2</accession>
<dbReference type="InterPro" id="IPR042566">
    <property type="entry name" value="L1_C"/>
</dbReference>
<evidence type="ECO:0000313" key="4">
    <source>
        <dbReference type="Proteomes" id="UP001142489"/>
    </source>
</evidence>
<dbReference type="EMBL" id="JAPFRF010000005">
    <property type="protein sequence ID" value="KAJ7332837.1"/>
    <property type="molecule type" value="Genomic_DNA"/>
</dbReference>
<name>A0A9Q1B3D2_9SAUR</name>
<dbReference type="Gene3D" id="3.30.250.20">
    <property type="entry name" value="L1 transposable element, C-terminal domain"/>
    <property type="match status" value="1"/>
</dbReference>
<organism evidence="3 4">
    <name type="scientific">Phrynocephalus forsythii</name>
    <dbReference type="NCBI Taxonomy" id="171643"/>
    <lineage>
        <taxon>Eukaryota</taxon>
        <taxon>Metazoa</taxon>
        <taxon>Chordata</taxon>
        <taxon>Craniata</taxon>
        <taxon>Vertebrata</taxon>
        <taxon>Euteleostomi</taxon>
        <taxon>Lepidosauria</taxon>
        <taxon>Squamata</taxon>
        <taxon>Bifurcata</taxon>
        <taxon>Unidentata</taxon>
        <taxon>Episquamata</taxon>
        <taxon>Toxicofera</taxon>
        <taxon>Iguania</taxon>
        <taxon>Acrodonta</taxon>
        <taxon>Agamidae</taxon>
        <taxon>Agaminae</taxon>
        <taxon>Phrynocephalus</taxon>
    </lineage>
</organism>
<feature type="compositionally biased region" description="Acidic residues" evidence="2">
    <location>
        <begin position="293"/>
        <end position="322"/>
    </location>
</feature>
<feature type="coiled-coil region" evidence="1">
    <location>
        <begin position="59"/>
        <end position="137"/>
    </location>
</feature>
<evidence type="ECO:0000256" key="1">
    <source>
        <dbReference type="SAM" id="Coils"/>
    </source>
</evidence>
<evidence type="ECO:0000313" key="3">
    <source>
        <dbReference type="EMBL" id="KAJ7332837.1"/>
    </source>
</evidence>
<dbReference type="Proteomes" id="UP001142489">
    <property type="component" value="Unassembled WGS sequence"/>
</dbReference>
<sequence length="322" mass="38064">MATRAKGGVGKSSPVLESSIGKLVSQESQVISMQNMVGKMLASIQTQQNVMQVQQNNFFEHQEQQNKKWEARLERLEKMDDMKLECMNLHEYKKDMEKELIELKQDMQKSLLVSKKMEKETEETKQIIRNMERQKNRKILTLCTFNLKCKFSLEITKCPRPEGTRCVFFPVRILTGWTGLGKEEIESNIDIEMQFPRELQIRFLKSGFRNKALKAIQGKTFIKYGKNIKALNHVPWKIRQLRKQYEKLTKTLRRKDISYRWLFPEGVTFEFAGQRHYVNSTMKAEQILKRLCEDEDQEEDEEHEKDEENLQPEESGEEEEQG</sequence>
<comment type="caution">
    <text evidence="3">The sequence shown here is derived from an EMBL/GenBank/DDBJ whole genome shotgun (WGS) entry which is preliminary data.</text>
</comment>